<dbReference type="PROSITE" id="PS50006">
    <property type="entry name" value="FHA_DOMAIN"/>
    <property type="match status" value="1"/>
</dbReference>
<proteinExistence type="predicted"/>
<keyword evidence="1" id="KW-0472">Membrane</keyword>
<dbReference type="InterPro" id="IPR008984">
    <property type="entry name" value="SMAD_FHA_dom_sf"/>
</dbReference>
<evidence type="ECO:0000259" key="2">
    <source>
        <dbReference type="PROSITE" id="PS50006"/>
    </source>
</evidence>
<feature type="domain" description="FHA" evidence="2">
    <location>
        <begin position="26"/>
        <end position="70"/>
    </location>
</feature>
<evidence type="ECO:0000313" key="3">
    <source>
        <dbReference type="EMBL" id="NOK32130.1"/>
    </source>
</evidence>
<comment type="caution">
    <text evidence="3">The sequence shown here is derived from an EMBL/GenBank/DDBJ whole genome shotgun (WGS) entry which is preliminary data.</text>
</comment>
<dbReference type="AlphaFoldDB" id="A0A3A8ICC3"/>
<dbReference type="SMART" id="SM00240">
    <property type="entry name" value="FHA"/>
    <property type="match status" value="1"/>
</dbReference>
<evidence type="ECO:0000256" key="1">
    <source>
        <dbReference type="SAM" id="Phobius"/>
    </source>
</evidence>
<feature type="transmembrane region" description="Helical" evidence="1">
    <location>
        <begin position="217"/>
        <end position="240"/>
    </location>
</feature>
<dbReference type="EMBL" id="JABFJV010000008">
    <property type="protein sequence ID" value="NOK32130.1"/>
    <property type="molecule type" value="Genomic_DNA"/>
</dbReference>
<reference evidence="3 4" key="1">
    <citation type="submission" date="2020-05" db="EMBL/GenBank/DDBJ databases">
        <authorList>
            <person name="Whitworth D."/>
        </authorList>
    </citation>
    <scope>NUCLEOTIDE SEQUENCE [LARGE SCALE GENOMIC DNA]</scope>
    <source>
        <strain evidence="3 4">AB043B</strain>
    </source>
</reference>
<accession>A0A3A8ICC3</accession>
<dbReference type="OrthoDB" id="5762105at2"/>
<feature type="transmembrane region" description="Helical" evidence="1">
    <location>
        <begin position="157"/>
        <end position="177"/>
    </location>
</feature>
<evidence type="ECO:0000313" key="4">
    <source>
        <dbReference type="Proteomes" id="UP000563426"/>
    </source>
</evidence>
<name>A0A3A8ICC3_9BACT</name>
<organism evidence="3 4">
    <name type="scientific">Corallococcus exercitus</name>
    <dbReference type="NCBI Taxonomy" id="2316736"/>
    <lineage>
        <taxon>Bacteria</taxon>
        <taxon>Pseudomonadati</taxon>
        <taxon>Myxococcota</taxon>
        <taxon>Myxococcia</taxon>
        <taxon>Myxococcales</taxon>
        <taxon>Cystobacterineae</taxon>
        <taxon>Myxococcaceae</taxon>
        <taxon>Corallococcus</taxon>
    </lineage>
</organism>
<dbReference type="Gene3D" id="2.60.200.20">
    <property type="match status" value="1"/>
</dbReference>
<dbReference type="Proteomes" id="UP000563426">
    <property type="component" value="Unassembled WGS sequence"/>
</dbReference>
<dbReference type="CDD" id="cd00060">
    <property type="entry name" value="FHA"/>
    <property type="match status" value="1"/>
</dbReference>
<dbReference type="InterPro" id="IPR000253">
    <property type="entry name" value="FHA_dom"/>
</dbReference>
<sequence>MDEVIFLEVLEGDAVQARHRLDRLPVTVGRGYANDIILDDPKVSSEHLRLERREDGAVVLHDVGSVNGTFSVEPWAALKELVLTADTRVSVGDTVLRFRPRNFVVEDTVVNEAPAAPRERFFERPRAFALAMQALVAMSFISERVTQFTKTDWGDLLLSSVLPLGLALLWAGGWSLASRIARRSFHFRVHATIGALMLLGFAVAPPLFALFSFSFSLGAWLGFVRTLAVLGLVGWGIYWHLRYVTRWQGKRVVRGLVIASVGVLALTNVSEMLGNEPFSEALEFPRSLLPPVLRVAPAHSMDSFFEDVKPLEKKVDALVKER</sequence>
<keyword evidence="4" id="KW-1185">Reference proteome</keyword>
<keyword evidence="1" id="KW-0812">Transmembrane</keyword>
<dbReference type="InterPro" id="IPR032030">
    <property type="entry name" value="YscD_cytoplasmic_dom"/>
</dbReference>
<dbReference type="SUPFAM" id="SSF49879">
    <property type="entry name" value="SMAD/FHA domain"/>
    <property type="match status" value="1"/>
</dbReference>
<feature type="transmembrane region" description="Helical" evidence="1">
    <location>
        <begin position="189"/>
        <end position="211"/>
    </location>
</feature>
<dbReference type="RefSeq" id="WP_120524400.1">
    <property type="nucleotide sequence ID" value="NZ_JABFJV010000008.1"/>
</dbReference>
<dbReference type="Pfam" id="PF16697">
    <property type="entry name" value="Yop-YscD_cpl"/>
    <property type="match status" value="1"/>
</dbReference>
<gene>
    <name evidence="3" type="ORF">HMI49_02775</name>
</gene>
<feature type="transmembrane region" description="Helical" evidence="1">
    <location>
        <begin position="252"/>
        <end position="270"/>
    </location>
</feature>
<protein>
    <submittedName>
        <fullName evidence="3">FHA domain-containing protein</fullName>
    </submittedName>
</protein>
<keyword evidence="1" id="KW-1133">Transmembrane helix</keyword>